<protein>
    <submittedName>
        <fullName evidence="2">Uncharacterized protein</fullName>
    </submittedName>
</protein>
<feature type="region of interest" description="Disordered" evidence="1">
    <location>
        <begin position="48"/>
        <end position="69"/>
    </location>
</feature>
<accession>A0A0B7C5B5</accession>
<dbReference type="AlphaFoldDB" id="A0A0B7C5B5"/>
<sequence>PRPIRGGRNGSVNEHLEQLLSTAPAGLLQQVLNMLPIKARMDSQPNYADEIELSASPTLPKPGQPPRAR</sequence>
<feature type="non-terminal residue" evidence="2">
    <location>
        <position position="69"/>
    </location>
</feature>
<feature type="compositionally biased region" description="Pro residues" evidence="1">
    <location>
        <begin position="59"/>
        <end position="69"/>
    </location>
</feature>
<dbReference type="EMBL" id="HACG01053507">
    <property type="protein sequence ID" value="CEL00378.1"/>
    <property type="molecule type" value="Transcribed_RNA"/>
</dbReference>
<proteinExistence type="predicted"/>
<feature type="non-terminal residue" evidence="2">
    <location>
        <position position="1"/>
    </location>
</feature>
<evidence type="ECO:0000313" key="2">
    <source>
        <dbReference type="EMBL" id="CEL00378.1"/>
    </source>
</evidence>
<gene>
    <name evidence="2" type="primary">ORF223557</name>
</gene>
<evidence type="ECO:0000256" key="1">
    <source>
        <dbReference type="SAM" id="MobiDB-lite"/>
    </source>
</evidence>
<organism evidence="2">
    <name type="scientific">Arion vulgaris</name>
    <dbReference type="NCBI Taxonomy" id="1028688"/>
    <lineage>
        <taxon>Eukaryota</taxon>
        <taxon>Metazoa</taxon>
        <taxon>Spiralia</taxon>
        <taxon>Lophotrochozoa</taxon>
        <taxon>Mollusca</taxon>
        <taxon>Gastropoda</taxon>
        <taxon>Heterobranchia</taxon>
        <taxon>Euthyneura</taxon>
        <taxon>Panpulmonata</taxon>
        <taxon>Eupulmonata</taxon>
        <taxon>Stylommatophora</taxon>
        <taxon>Helicina</taxon>
        <taxon>Arionoidea</taxon>
        <taxon>Arionidae</taxon>
        <taxon>Arion</taxon>
    </lineage>
</organism>
<name>A0A0B7C5B5_9EUPU</name>
<reference evidence="2" key="1">
    <citation type="submission" date="2014-12" db="EMBL/GenBank/DDBJ databases">
        <title>Insight into the proteome of Arion vulgaris.</title>
        <authorList>
            <person name="Aradska J."/>
            <person name="Bulat T."/>
            <person name="Smidak R."/>
            <person name="Sarate P."/>
            <person name="Gangsoo J."/>
            <person name="Sialana F."/>
            <person name="Bilban M."/>
            <person name="Lubec G."/>
        </authorList>
    </citation>
    <scope>NUCLEOTIDE SEQUENCE</scope>
    <source>
        <tissue evidence="2">Skin</tissue>
    </source>
</reference>